<dbReference type="SMART" id="SM00515">
    <property type="entry name" value="eIF5C"/>
    <property type="match status" value="1"/>
</dbReference>
<dbReference type="Gene3D" id="1.25.40.180">
    <property type="match status" value="1"/>
</dbReference>
<dbReference type="GO" id="GO:0016020">
    <property type="term" value="C:membrane"/>
    <property type="evidence" value="ECO:0007669"/>
    <property type="project" value="TreeGrafter"/>
</dbReference>
<dbReference type="PANTHER" id="PTHR14208">
    <property type="entry name" value="BASIC LEUCINE ZIPPER AND W2 DOMAIN-CONTAINING PROTEIN"/>
    <property type="match status" value="1"/>
</dbReference>
<feature type="domain" description="W2" evidence="1">
    <location>
        <begin position="255"/>
        <end position="423"/>
    </location>
</feature>
<dbReference type="Proteomes" id="UP000716291">
    <property type="component" value="Unassembled WGS sequence"/>
</dbReference>
<dbReference type="EMBL" id="JAANQT010001089">
    <property type="protein sequence ID" value="KAG1306663.1"/>
    <property type="molecule type" value="Genomic_DNA"/>
</dbReference>
<sequence length="426" mass="48865">MNTTQSQATTNPKPVLHGVRIKQRKGVQKANAKHEPEIFRDNLLAQFKTIKKGDLEAISSKLDILGNTLDYRKYGDSLFEILITGGIIEPGGTIDNDAEQSPFCLFAAENDAAVIKKYVEVFNRLIRRYKYLQRILGETLQNILQYINKYQPEETSRLAKSTGFFICNQLISCSVLKVLLKDYLVKDGYALDFATTVFRTVLEEQSIEQLGRFLSSEDLNGRVIEFFPPNKRDEDCLVRHFEAEDMKEFVDYYLKNKKNSKKGSLLNELSDQLTDDATETAVINYVKGAMKEASLTEAEVVPIIWQSVMSTVDVMNARPDQVESQVLRAISRWSKTLEAFCTSPKTEIVLLQKVQLTCYEDVKLNKYFRKMIQTLYKNDALSDNAILYWNDKAHLAQGKTLFLKQMEPFVTWLKENEESSEEEDDD</sequence>
<dbReference type="Pfam" id="PF02020">
    <property type="entry name" value="W2"/>
    <property type="match status" value="1"/>
</dbReference>
<dbReference type="OrthoDB" id="1727522at2759"/>
<dbReference type="AlphaFoldDB" id="A0A9P6X6Y6"/>
<comment type="caution">
    <text evidence="2">The sequence shown here is derived from an EMBL/GenBank/DDBJ whole genome shotgun (WGS) entry which is preliminary data.</text>
</comment>
<evidence type="ECO:0000313" key="2">
    <source>
        <dbReference type="EMBL" id="KAG1306663.1"/>
    </source>
</evidence>
<dbReference type="PANTHER" id="PTHR14208:SF2">
    <property type="entry name" value="PROTEIN KRASAVIETZ"/>
    <property type="match status" value="1"/>
</dbReference>
<dbReference type="Pfam" id="PF25504">
    <property type="entry name" value="HEAT_5MP1_2"/>
    <property type="match status" value="1"/>
</dbReference>
<organism evidence="2 3">
    <name type="scientific">Rhizopus oryzae</name>
    <name type="common">Mucormycosis agent</name>
    <name type="synonym">Rhizopus arrhizus var. delemar</name>
    <dbReference type="NCBI Taxonomy" id="64495"/>
    <lineage>
        <taxon>Eukaryota</taxon>
        <taxon>Fungi</taxon>
        <taxon>Fungi incertae sedis</taxon>
        <taxon>Mucoromycota</taxon>
        <taxon>Mucoromycotina</taxon>
        <taxon>Mucoromycetes</taxon>
        <taxon>Mucorales</taxon>
        <taxon>Mucorineae</taxon>
        <taxon>Rhizopodaceae</taxon>
        <taxon>Rhizopus</taxon>
    </lineage>
</organism>
<evidence type="ECO:0000259" key="1">
    <source>
        <dbReference type="PROSITE" id="PS51363"/>
    </source>
</evidence>
<dbReference type="GO" id="GO:0005737">
    <property type="term" value="C:cytoplasm"/>
    <property type="evidence" value="ECO:0007669"/>
    <property type="project" value="TreeGrafter"/>
</dbReference>
<keyword evidence="3" id="KW-1185">Reference proteome</keyword>
<protein>
    <recommendedName>
        <fullName evidence="1">W2 domain-containing protein</fullName>
    </recommendedName>
</protein>
<dbReference type="InterPro" id="IPR057397">
    <property type="entry name" value="HEAT_5MP1_2"/>
</dbReference>
<proteinExistence type="predicted"/>
<accession>A0A9P6X6Y6</accession>
<name>A0A9P6X6Y6_RHIOR</name>
<evidence type="ECO:0000313" key="3">
    <source>
        <dbReference type="Proteomes" id="UP000716291"/>
    </source>
</evidence>
<reference evidence="2" key="1">
    <citation type="journal article" date="2020" name="Microb. Genom.">
        <title>Genetic diversity of clinical and environmental Mucorales isolates obtained from an investigation of mucormycosis cases among solid organ transplant recipients.</title>
        <authorList>
            <person name="Nguyen M.H."/>
            <person name="Kaul D."/>
            <person name="Muto C."/>
            <person name="Cheng S.J."/>
            <person name="Richter R.A."/>
            <person name="Bruno V.M."/>
            <person name="Liu G."/>
            <person name="Beyhan S."/>
            <person name="Sundermann A.J."/>
            <person name="Mounaud S."/>
            <person name="Pasculle A.W."/>
            <person name="Nierman W.C."/>
            <person name="Driscoll E."/>
            <person name="Cumbie R."/>
            <person name="Clancy C.J."/>
            <person name="Dupont C.L."/>
        </authorList>
    </citation>
    <scope>NUCLEOTIDE SEQUENCE</scope>
    <source>
        <strain evidence="2">GL11</strain>
    </source>
</reference>
<dbReference type="SUPFAM" id="SSF48371">
    <property type="entry name" value="ARM repeat"/>
    <property type="match status" value="1"/>
</dbReference>
<dbReference type="PROSITE" id="PS51363">
    <property type="entry name" value="W2"/>
    <property type="match status" value="1"/>
</dbReference>
<dbReference type="InterPro" id="IPR051245">
    <property type="entry name" value="eIF5-mimic_regulator"/>
</dbReference>
<gene>
    <name evidence="2" type="ORF">G6F64_007419</name>
</gene>
<dbReference type="InterPro" id="IPR016024">
    <property type="entry name" value="ARM-type_fold"/>
</dbReference>
<dbReference type="InterPro" id="IPR003307">
    <property type="entry name" value="W2_domain"/>
</dbReference>